<evidence type="ECO:0000313" key="5">
    <source>
        <dbReference type="EMBL" id="MDV6280125.1"/>
    </source>
</evidence>
<organism evidence="5 6">
    <name type="scientific">Rhodococcus jostii</name>
    <dbReference type="NCBI Taxonomy" id="132919"/>
    <lineage>
        <taxon>Bacteria</taxon>
        <taxon>Bacillati</taxon>
        <taxon>Actinomycetota</taxon>
        <taxon>Actinomycetes</taxon>
        <taxon>Mycobacteriales</taxon>
        <taxon>Nocardiaceae</taxon>
        <taxon>Rhodococcus</taxon>
    </lineage>
</organism>
<dbReference type="EMBL" id="JAWLKA010000003">
    <property type="protein sequence ID" value="MDV6280125.1"/>
    <property type="molecule type" value="Genomic_DNA"/>
</dbReference>
<dbReference type="PROSITE" id="PS51118">
    <property type="entry name" value="HTH_HXLR"/>
    <property type="match status" value="1"/>
</dbReference>
<keyword evidence="3" id="KW-0804">Transcription</keyword>
<dbReference type="Proteomes" id="UP001185737">
    <property type="component" value="Unassembled WGS sequence"/>
</dbReference>
<dbReference type="InterPro" id="IPR036390">
    <property type="entry name" value="WH_DNA-bd_sf"/>
</dbReference>
<evidence type="ECO:0000256" key="2">
    <source>
        <dbReference type="ARBA" id="ARBA00023125"/>
    </source>
</evidence>
<name>A0ABU4C996_RHOJO</name>
<feature type="domain" description="HTH hxlR-type" evidence="4">
    <location>
        <begin position="11"/>
        <end position="108"/>
    </location>
</feature>
<dbReference type="PANTHER" id="PTHR33204">
    <property type="entry name" value="TRANSCRIPTIONAL REGULATOR, MARR FAMILY"/>
    <property type="match status" value="1"/>
</dbReference>
<protein>
    <submittedName>
        <fullName evidence="5">Helix-turn-helix domain-containing protein</fullName>
    </submittedName>
</protein>
<dbReference type="Gene3D" id="1.10.10.10">
    <property type="entry name" value="Winged helix-like DNA-binding domain superfamily/Winged helix DNA-binding domain"/>
    <property type="match status" value="1"/>
</dbReference>
<proteinExistence type="predicted"/>
<keyword evidence="6" id="KW-1185">Reference proteome</keyword>
<dbReference type="SUPFAM" id="SSF46785">
    <property type="entry name" value="Winged helix' DNA-binding domain"/>
    <property type="match status" value="1"/>
</dbReference>
<comment type="caution">
    <text evidence="5">The sequence shown here is derived from an EMBL/GenBank/DDBJ whole genome shotgun (WGS) entry which is preliminary data.</text>
</comment>
<dbReference type="RefSeq" id="WP_317567767.1">
    <property type="nucleotide sequence ID" value="NZ_JAWLKA010000003.1"/>
</dbReference>
<sequence>MKRTSFERWPCSIARTMDLVGDAWTPLVLREVFYGTTRFDDFQHTLGIARNTLTDRLRRLVDEEMLTKRRYQEKPDRYDYELTDKGRDFFPVLAAMNAWGDKWMADPAGVPVVLHHQTCGHDTVAKVVCAECDEPLRSDEVTARVGPGYPAHLIAHASVGDRFTVADAPVRTPADL</sequence>
<evidence type="ECO:0000256" key="1">
    <source>
        <dbReference type="ARBA" id="ARBA00023015"/>
    </source>
</evidence>
<evidence type="ECO:0000256" key="3">
    <source>
        <dbReference type="ARBA" id="ARBA00023163"/>
    </source>
</evidence>
<reference evidence="5 6" key="1">
    <citation type="submission" date="2023-10" db="EMBL/GenBank/DDBJ databases">
        <title>Development of a sustainable strategy for remediation of hydrocarbon-contaminated territories based on the waste exchange concept.</title>
        <authorList>
            <person name="Krivoruchko A."/>
        </authorList>
    </citation>
    <scope>NUCLEOTIDE SEQUENCE [LARGE SCALE GENOMIC DNA]</scope>
    <source>
        <strain evidence="5 6">IEGM 60</strain>
    </source>
</reference>
<dbReference type="PANTHER" id="PTHR33204:SF18">
    <property type="entry name" value="TRANSCRIPTIONAL REGULATORY PROTEIN"/>
    <property type="match status" value="1"/>
</dbReference>
<keyword evidence="2" id="KW-0238">DNA-binding</keyword>
<dbReference type="Pfam" id="PF01638">
    <property type="entry name" value="HxlR"/>
    <property type="match status" value="1"/>
</dbReference>
<gene>
    <name evidence="5" type="ORF">R3Q59_06385</name>
</gene>
<keyword evidence="1" id="KW-0805">Transcription regulation</keyword>
<dbReference type="InterPro" id="IPR036388">
    <property type="entry name" value="WH-like_DNA-bd_sf"/>
</dbReference>
<evidence type="ECO:0000313" key="6">
    <source>
        <dbReference type="Proteomes" id="UP001185737"/>
    </source>
</evidence>
<accession>A0ABU4C996</accession>
<evidence type="ECO:0000259" key="4">
    <source>
        <dbReference type="PROSITE" id="PS51118"/>
    </source>
</evidence>
<dbReference type="InterPro" id="IPR002577">
    <property type="entry name" value="HTH_HxlR"/>
</dbReference>